<feature type="region of interest" description="Disordered" evidence="1">
    <location>
        <begin position="1"/>
        <end position="25"/>
    </location>
</feature>
<comment type="caution">
    <text evidence="2">The sequence shown here is derived from an EMBL/GenBank/DDBJ whole genome shotgun (WGS) entry which is preliminary data.</text>
</comment>
<protein>
    <submittedName>
        <fullName evidence="2">Uncharacterized protein</fullName>
    </submittedName>
</protein>
<gene>
    <name evidence="2" type="ORF">IDM40_22030</name>
</gene>
<name>A0ABR9PBZ4_9ACTN</name>
<reference evidence="2 3" key="1">
    <citation type="submission" date="2020-09" db="EMBL/GenBank/DDBJ databases">
        <title>Diversity and distribution of actinomycetes associated with coral in the coast of Hainan.</title>
        <authorList>
            <person name="Li F."/>
        </authorList>
    </citation>
    <scope>NUCLEOTIDE SEQUENCE [LARGE SCALE GENOMIC DNA]</scope>
    <source>
        <strain evidence="2 3">HNM0947</strain>
    </source>
</reference>
<evidence type="ECO:0000313" key="3">
    <source>
        <dbReference type="Proteomes" id="UP000806528"/>
    </source>
</evidence>
<organism evidence="2 3">
    <name type="scientific">Nocardiopsis coralli</name>
    <dbReference type="NCBI Taxonomy" id="2772213"/>
    <lineage>
        <taxon>Bacteria</taxon>
        <taxon>Bacillati</taxon>
        <taxon>Actinomycetota</taxon>
        <taxon>Actinomycetes</taxon>
        <taxon>Streptosporangiales</taxon>
        <taxon>Nocardiopsidaceae</taxon>
        <taxon>Nocardiopsis</taxon>
    </lineage>
</organism>
<keyword evidence="3" id="KW-1185">Reference proteome</keyword>
<dbReference type="RefSeq" id="WP_193123945.1">
    <property type="nucleotide sequence ID" value="NZ_JADBGI010000023.1"/>
</dbReference>
<dbReference type="EMBL" id="JADBGI010000023">
    <property type="protein sequence ID" value="MBE3001349.1"/>
    <property type="molecule type" value="Genomic_DNA"/>
</dbReference>
<accession>A0ABR9PBZ4</accession>
<evidence type="ECO:0000256" key="1">
    <source>
        <dbReference type="SAM" id="MobiDB-lite"/>
    </source>
</evidence>
<sequence>MLGRERTAAPHGRHRTEHGGPAFETDLVIDPGAAADLTNGTITVEVEKEFEHKEFETDAGVQRVFPVTG</sequence>
<proteinExistence type="predicted"/>
<evidence type="ECO:0000313" key="2">
    <source>
        <dbReference type="EMBL" id="MBE3001349.1"/>
    </source>
</evidence>
<dbReference type="Proteomes" id="UP000806528">
    <property type="component" value="Unassembled WGS sequence"/>
</dbReference>